<gene>
    <name evidence="1" type="ORF">DSOL_4733</name>
</gene>
<dbReference type="STRING" id="1888891.DSOL_4733"/>
<sequence length="51" mass="6017">MPLLLKIFGKGYTRANKKRGYTLMPNVDLLDENNFPEELKGIFYKLKEKQL</sequence>
<protein>
    <submittedName>
        <fullName evidence="1">Uncharacterized protein</fullName>
    </submittedName>
</protein>
<evidence type="ECO:0000313" key="1">
    <source>
        <dbReference type="EMBL" id="OLN27066.1"/>
    </source>
</evidence>
<evidence type="ECO:0000313" key="2">
    <source>
        <dbReference type="Proteomes" id="UP000186102"/>
    </source>
</evidence>
<dbReference type="Proteomes" id="UP000186102">
    <property type="component" value="Unassembled WGS sequence"/>
</dbReference>
<organism evidence="1 2">
    <name type="scientific">Desulfosporosinus metallidurans</name>
    <dbReference type="NCBI Taxonomy" id="1888891"/>
    <lineage>
        <taxon>Bacteria</taxon>
        <taxon>Bacillati</taxon>
        <taxon>Bacillota</taxon>
        <taxon>Clostridia</taxon>
        <taxon>Eubacteriales</taxon>
        <taxon>Desulfitobacteriaceae</taxon>
        <taxon>Desulfosporosinus</taxon>
    </lineage>
</organism>
<reference evidence="1 2" key="1">
    <citation type="submission" date="2016-09" db="EMBL/GenBank/DDBJ databases">
        <title>Complete genome of Desulfosporosinus sp. OL.</title>
        <authorList>
            <person name="Mardanov A."/>
            <person name="Beletsky A."/>
            <person name="Panova A."/>
            <person name="Karnachuk O."/>
            <person name="Ravin N."/>
        </authorList>
    </citation>
    <scope>NUCLEOTIDE SEQUENCE [LARGE SCALE GENOMIC DNA]</scope>
    <source>
        <strain evidence="1 2">OL</strain>
    </source>
</reference>
<dbReference type="EMBL" id="MLBF01000064">
    <property type="protein sequence ID" value="OLN27066.1"/>
    <property type="molecule type" value="Genomic_DNA"/>
</dbReference>
<accession>A0A1Q8QIC2</accession>
<dbReference type="AlphaFoldDB" id="A0A1Q8QIC2"/>
<proteinExistence type="predicted"/>
<name>A0A1Q8QIC2_9FIRM</name>
<comment type="caution">
    <text evidence="1">The sequence shown here is derived from an EMBL/GenBank/DDBJ whole genome shotgun (WGS) entry which is preliminary data.</text>
</comment>
<keyword evidence="2" id="KW-1185">Reference proteome</keyword>